<feature type="region of interest" description="Disordered" evidence="1">
    <location>
        <begin position="252"/>
        <end position="326"/>
    </location>
</feature>
<keyword evidence="3" id="KW-1185">Reference proteome</keyword>
<name>A0A8A4ZIW4_9MICO</name>
<dbReference type="AlphaFoldDB" id="A0A8A4ZIW4"/>
<protein>
    <submittedName>
        <fullName evidence="2">Uncharacterized protein</fullName>
    </submittedName>
</protein>
<proteinExistence type="predicted"/>
<evidence type="ECO:0000313" key="2">
    <source>
        <dbReference type="EMBL" id="QTE31205.1"/>
    </source>
</evidence>
<reference evidence="2" key="1">
    <citation type="submission" date="2021-03" db="EMBL/GenBank/DDBJ databases">
        <title>Pengzhenrongella sicca gen. nov., sp. nov., a new member of suborder Micrococcineae isolated from High-Arctic tundra soil.</title>
        <authorList>
            <person name="Peng F."/>
        </authorList>
    </citation>
    <scope>NUCLEOTIDE SEQUENCE</scope>
    <source>
        <strain evidence="2">LRZ-2</strain>
    </source>
</reference>
<organism evidence="2 3">
    <name type="scientific">Pengzhenrongella sicca</name>
    <dbReference type="NCBI Taxonomy" id="2819238"/>
    <lineage>
        <taxon>Bacteria</taxon>
        <taxon>Bacillati</taxon>
        <taxon>Actinomycetota</taxon>
        <taxon>Actinomycetes</taxon>
        <taxon>Micrococcales</taxon>
        <taxon>Pengzhenrongella</taxon>
    </lineage>
</organism>
<evidence type="ECO:0000256" key="1">
    <source>
        <dbReference type="SAM" id="MobiDB-lite"/>
    </source>
</evidence>
<feature type="compositionally biased region" description="Basic and acidic residues" evidence="1">
    <location>
        <begin position="270"/>
        <end position="306"/>
    </location>
</feature>
<dbReference type="Proteomes" id="UP000663937">
    <property type="component" value="Chromosome"/>
</dbReference>
<dbReference type="EMBL" id="CP071868">
    <property type="protein sequence ID" value="QTE31205.1"/>
    <property type="molecule type" value="Genomic_DNA"/>
</dbReference>
<gene>
    <name evidence="2" type="ORF">J4E96_09965</name>
</gene>
<sequence length="326" mass="35234">MSDYAVTSEVLTAGLIVAVEVVRADLGAWEPEPGTTLQRRTGTLEVRVLEVLTGRLRAAAGEAVTLEVVERSSGSRIGDYYGLWSHVPTLPGSRLVAICDAASTDLRVALTEEHCDQLVEAAGVLDDLRLTLRLHRRHLTADRLLAEAERERGTGGAAFARYVWVAAREALRASAERFDALMRIAEDPATRIEAQETYLVSAYEDLTFTGSFPAAHRARLARAMLRSALDPRLGELREHLLTTYVPNLVAVPQPEPLTPDDVFAPAPGPEGERTVGERTAGERTAGEQGDAELRAALRTELADPRDPATTSPALLGWLTAGDEGRG</sequence>
<evidence type="ECO:0000313" key="3">
    <source>
        <dbReference type="Proteomes" id="UP000663937"/>
    </source>
</evidence>
<dbReference type="KEGG" id="psic:J4E96_09965"/>
<accession>A0A8A4ZIW4</accession>
<dbReference type="RefSeq" id="WP_227425592.1">
    <property type="nucleotide sequence ID" value="NZ_CP071868.1"/>
</dbReference>